<organism evidence="1 2">
    <name type="scientific">Lineolata rhizophorae</name>
    <dbReference type="NCBI Taxonomy" id="578093"/>
    <lineage>
        <taxon>Eukaryota</taxon>
        <taxon>Fungi</taxon>
        <taxon>Dikarya</taxon>
        <taxon>Ascomycota</taxon>
        <taxon>Pezizomycotina</taxon>
        <taxon>Dothideomycetes</taxon>
        <taxon>Dothideomycetes incertae sedis</taxon>
        <taxon>Lineolatales</taxon>
        <taxon>Lineolataceae</taxon>
        <taxon>Lineolata</taxon>
    </lineage>
</organism>
<name>A0A6A6P8R9_9PEZI</name>
<sequence>MALRLLLRTGGGWALHGLLGQVRAAWGARRRLRGTSYLSAANKSVRQRAGTRCRPGSGEGRRRFAFRINQAVRGSGGRRRLGGGLDSLAAAR</sequence>
<protein>
    <submittedName>
        <fullName evidence="1">Uncharacterized protein</fullName>
    </submittedName>
</protein>
<dbReference type="Proteomes" id="UP000799766">
    <property type="component" value="Unassembled WGS sequence"/>
</dbReference>
<evidence type="ECO:0000313" key="1">
    <source>
        <dbReference type="EMBL" id="KAF2460345.1"/>
    </source>
</evidence>
<dbReference type="AlphaFoldDB" id="A0A6A6P8R9"/>
<reference evidence="1" key="1">
    <citation type="journal article" date="2020" name="Stud. Mycol.">
        <title>101 Dothideomycetes genomes: a test case for predicting lifestyles and emergence of pathogens.</title>
        <authorList>
            <person name="Haridas S."/>
            <person name="Albert R."/>
            <person name="Binder M."/>
            <person name="Bloem J."/>
            <person name="Labutti K."/>
            <person name="Salamov A."/>
            <person name="Andreopoulos B."/>
            <person name="Baker S."/>
            <person name="Barry K."/>
            <person name="Bills G."/>
            <person name="Bluhm B."/>
            <person name="Cannon C."/>
            <person name="Castanera R."/>
            <person name="Culley D."/>
            <person name="Daum C."/>
            <person name="Ezra D."/>
            <person name="Gonzalez J."/>
            <person name="Henrissat B."/>
            <person name="Kuo A."/>
            <person name="Liang C."/>
            <person name="Lipzen A."/>
            <person name="Lutzoni F."/>
            <person name="Magnuson J."/>
            <person name="Mondo S."/>
            <person name="Nolan M."/>
            <person name="Ohm R."/>
            <person name="Pangilinan J."/>
            <person name="Park H.-J."/>
            <person name="Ramirez L."/>
            <person name="Alfaro M."/>
            <person name="Sun H."/>
            <person name="Tritt A."/>
            <person name="Yoshinaga Y."/>
            <person name="Zwiers L.-H."/>
            <person name="Turgeon B."/>
            <person name="Goodwin S."/>
            <person name="Spatafora J."/>
            <person name="Crous P."/>
            <person name="Grigoriev I."/>
        </authorList>
    </citation>
    <scope>NUCLEOTIDE SEQUENCE</scope>
    <source>
        <strain evidence="1">ATCC 16933</strain>
    </source>
</reference>
<gene>
    <name evidence="1" type="ORF">BDY21DRAFT_335140</name>
</gene>
<evidence type="ECO:0000313" key="2">
    <source>
        <dbReference type="Proteomes" id="UP000799766"/>
    </source>
</evidence>
<keyword evidence="2" id="KW-1185">Reference proteome</keyword>
<proteinExistence type="predicted"/>
<dbReference type="EMBL" id="MU001673">
    <property type="protein sequence ID" value="KAF2460345.1"/>
    <property type="molecule type" value="Genomic_DNA"/>
</dbReference>
<accession>A0A6A6P8R9</accession>